<dbReference type="FunFam" id="3.40.630.30:FF:000064">
    <property type="entry name" value="GNAT family acetyltransferase"/>
    <property type="match status" value="1"/>
</dbReference>
<dbReference type="CDD" id="cd04301">
    <property type="entry name" value="NAT_SF"/>
    <property type="match status" value="1"/>
</dbReference>
<keyword evidence="6" id="KW-1185">Reference proteome</keyword>
<dbReference type="AlphaFoldDB" id="A0A7Z0IUM0"/>
<dbReference type="PROSITE" id="PS51186">
    <property type="entry name" value="GNAT"/>
    <property type="match status" value="1"/>
</dbReference>
<evidence type="ECO:0000256" key="3">
    <source>
        <dbReference type="ARBA" id="ARBA00023315"/>
    </source>
</evidence>
<reference evidence="5 6" key="1">
    <citation type="submission" date="2020-07" db="EMBL/GenBank/DDBJ databases">
        <title>Sequencing the genomes of 1000 actinobacteria strains.</title>
        <authorList>
            <person name="Klenk H.-P."/>
        </authorList>
    </citation>
    <scope>NUCLEOTIDE SEQUENCE [LARGE SCALE GENOMIC DNA]</scope>
    <source>
        <strain evidence="5 6">DSM 26487</strain>
    </source>
</reference>
<dbReference type="Pfam" id="PF00583">
    <property type="entry name" value="Acetyltransf_1"/>
    <property type="match status" value="1"/>
</dbReference>
<protein>
    <submittedName>
        <fullName evidence="5">GNAT superfamily N-acetyltransferase</fullName>
    </submittedName>
</protein>
<keyword evidence="2 5" id="KW-0808">Transferase</keyword>
<evidence type="ECO:0000313" key="6">
    <source>
        <dbReference type="Proteomes" id="UP000564496"/>
    </source>
</evidence>
<evidence type="ECO:0000256" key="1">
    <source>
        <dbReference type="ARBA" id="ARBA00008694"/>
    </source>
</evidence>
<dbReference type="RefSeq" id="WP_179660358.1">
    <property type="nucleotide sequence ID" value="NZ_JACBZR010000001.1"/>
</dbReference>
<dbReference type="GO" id="GO:0008080">
    <property type="term" value="F:N-acetyltransferase activity"/>
    <property type="evidence" value="ECO:0007669"/>
    <property type="project" value="TreeGrafter"/>
</dbReference>
<dbReference type="PANTHER" id="PTHR10545:SF29">
    <property type="entry name" value="GH14572P-RELATED"/>
    <property type="match status" value="1"/>
</dbReference>
<dbReference type="InterPro" id="IPR016181">
    <property type="entry name" value="Acyl_CoA_acyltransferase"/>
</dbReference>
<dbReference type="InterPro" id="IPR000182">
    <property type="entry name" value="GNAT_dom"/>
</dbReference>
<name>A0A7Z0IUM0_9ACTN</name>
<comment type="caution">
    <text evidence="5">The sequence shown here is derived from an EMBL/GenBank/DDBJ whole genome shotgun (WGS) entry which is preliminary data.</text>
</comment>
<proteinExistence type="inferred from homology"/>
<organism evidence="5 6">
    <name type="scientific">Nocardioides panzhihuensis</name>
    <dbReference type="NCBI Taxonomy" id="860243"/>
    <lineage>
        <taxon>Bacteria</taxon>
        <taxon>Bacillati</taxon>
        <taxon>Actinomycetota</taxon>
        <taxon>Actinomycetes</taxon>
        <taxon>Propionibacteriales</taxon>
        <taxon>Nocardioidaceae</taxon>
        <taxon>Nocardioides</taxon>
    </lineage>
</organism>
<evidence type="ECO:0000256" key="2">
    <source>
        <dbReference type="ARBA" id="ARBA00022679"/>
    </source>
</evidence>
<dbReference type="Gene3D" id="3.40.630.30">
    <property type="match status" value="1"/>
</dbReference>
<dbReference type="Proteomes" id="UP000564496">
    <property type="component" value="Unassembled WGS sequence"/>
</dbReference>
<dbReference type="PANTHER" id="PTHR10545">
    <property type="entry name" value="DIAMINE N-ACETYLTRANSFERASE"/>
    <property type="match status" value="1"/>
</dbReference>
<dbReference type="InterPro" id="IPR051016">
    <property type="entry name" value="Diverse_Substrate_AcTransf"/>
</dbReference>
<feature type="domain" description="N-acetyltransferase" evidence="4">
    <location>
        <begin position="3"/>
        <end position="167"/>
    </location>
</feature>
<accession>A0A7Z0IUM0</accession>
<keyword evidence="3" id="KW-0012">Acyltransferase</keyword>
<evidence type="ECO:0000313" key="5">
    <source>
        <dbReference type="EMBL" id="NYI80136.1"/>
    </source>
</evidence>
<sequence length="170" mass="18647">MTVTIRDAAPADVPEILRLVHALAVYEKEPDAVEATEADFATALFPESGKPTTRCLIAETAGTDGTSGTIIGMAVWYVTFSTWTGRNGIWLEDLFVDPERRGAGAGKALLVRLAEICVENDWRRLEWWVLKWNEPSIAFYRSLGSVPQDEWEVHRIDGAALKELGAAGGS</sequence>
<comment type="similarity">
    <text evidence="1">Belongs to the acetyltransferase family.</text>
</comment>
<dbReference type="SUPFAM" id="SSF55729">
    <property type="entry name" value="Acyl-CoA N-acyltransferases (Nat)"/>
    <property type="match status" value="1"/>
</dbReference>
<dbReference type="EMBL" id="JACBZR010000001">
    <property type="protein sequence ID" value="NYI80136.1"/>
    <property type="molecule type" value="Genomic_DNA"/>
</dbReference>
<evidence type="ECO:0000259" key="4">
    <source>
        <dbReference type="PROSITE" id="PS51186"/>
    </source>
</evidence>
<gene>
    <name evidence="5" type="ORF">BJ988_004784</name>
</gene>